<feature type="compositionally biased region" description="Basic and acidic residues" evidence="6">
    <location>
        <begin position="353"/>
        <end position="366"/>
    </location>
</feature>
<comment type="caution">
    <text evidence="9">The sequence shown here is derived from an EMBL/GenBank/DDBJ whole genome shotgun (WGS) entry which is preliminary data.</text>
</comment>
<feature type="transmembrane region" description="Helical" evidence="7">
    <location>
        <begin position="263"/>
        <end position="289"/>
    </location>
</feature>
<feature type="region of interest" description="Disordered" evidence="6">
    <location>
        <begin position="317"/>
        <end position="413"/>
    </location>
</feature>
<feature type="transmembrane region" description="Helical" evidence="7">
    <location>
        <begin position="227"/>
        <end position="243"/>
    </location>
</feature>
<feature type="transmembrane region" description="Helical" evidence="7">
    <location>
        <begin position="197"/>
        <end position="215"/>
    </location>
</feature>
<dbReference type="PANTHER" id="PTHR33048">
    <property type="entry name" value="PTH11-LIKE INTEGRAL MEMBRANE PROTEIN (AFU_ORTHOLOGUE AFUA_5G11245)"/>
    <property type="match status" value="1"/>
</dbReference>
<comment type="subcellular location">
    <subcellularLocation>
        <location evidence="1">Membrane</location>
        <topology evidence="1">Multi-pass membrane protein</topology>
    </subcellularLocation>
</comment>
<comment type="similarity">
    <text evidence="5">Belongs to the SAT4 family.</text>
</comment>
<feature type="compositionally biased region" description="Basic residues" evidence="6">
    <location>
        <begin position="404"/>
        <end position="413"/>
    </location>
</feature>
<evidence type="ECO:0000256" key="5">
    <source>
        <dbReference type="ARBA" id="ARBA00038359"/>
    </source>
</evidence>
<dbReference type="Pfam" id="PF20684">
    <property type="entry name" value="Fung_rhodopsin"/>
    <property type="match status" value="1"/>
</dbReference>
<feature type="domain" description="Rhodopsin" evidence="8">
    <location>
        <begin position="45"/>
        <end position="293"/>
    </location>
</feature>
<gene>
    <name evidence="9" type="ORF">PGQ11_003491</name>
</gene>
<protein>
    <submittedName>
        <fullName evidence="9">Integral membrane protein</fullName>
    </submittedName>
</protein>
<organism evidence="9 10">
    <name type="scientific">Apiospora arundinis</name>
    <dbReference type="NCBI Taxonomy" id="335852"/>
    <lineage>
        <taxon>Eukaryota</taxon>
        <taxon>Fungi</taxon>
        <taxon>Dikarya</taxon>
        <taxon>Ascomycota</taxon>
        <taxon>Pezizomycotina</taxon>
        <taxon>Sordariomycetes</taxon>
        <taxon>Xylariomycetidae</taxon>
        <taxon>Amphisphaeriales</taxon>
        <taxon>Apiosporaceae</taxon>
        <taxon>Apiospora</taxon>
    </lineage>
</organism>
<evidence type="ECO:0000313" key="10">
    <source>
        <dbReference type="Proteomes" id="UP001390339"/>
    </source>
</evidence>
<dbReference type="PANTHER" id="PTHR33048:SF47">
    <property type="entry name" value="INTEGRAL MEMBRANE PROTEIN-RELATED"/>
    <property type="match status" value="1"/>
</dbReference>
<feature type="transmembrane region" description="Helical" evidence="7">
    <location>
        <begin position="105"/>
        <end position="127"/>
    </location>
</feature>
<name>A0ABR2J6C8_9PEZI</name>
<feature type="compositionally biased region" description="Polar residues" evidence="6">
    <location>
        <begin position="367"/>
        <end position="378"/>
    </location>
</feature>
<evidence type="ECO:0000259" key="8">
    <source>
        <dbReference type="Pfam" id="PF20684"/>
    </source>
</evidence>
<keyword evidence="2 7" id="KW-0812">Transmembrane</keyword>
<evidence type="ECO:0000256" key="6">
    <source>
        <dbReference type="SAM" id="MobiDB-lite"/>
    </source>
</evidence>
<evidence type="ECO:0000256" key="3">
    <source>
        <dbReference type="ARBA" id="ARBA00022989"/>
    </source>
</evidence>
<dbReference type="EMBL" id="JAPCWZ010000003">
    <property type="protein sequence ID" value="KAK8872977.1"/>
    <property type="molecule type" value="Genomic_DNA"/>
</dbReference>
<evidence type="ECO:0000256" key="1">
    <source>
        <dbReference type="ARBA" id="ARBA00004141"/>
    </source>
</evidence>
<evidence type="ECO:0000256" key="2">
    <source>
        <dbReference type="ARBA" id="ARBA00022692"/>
    </source>
</evidence>
<feature type="transmembrane region" description="Helical" evidence="7">
    <location>
        <begin position="60"/>
        <end position="85"/>
    </location>
</feature>
<feature type="transmembrane region" description="Helical" evidence="7">
    <location>
        <begin position="25"/>
        <end position="48"/>
    </location>
</feature>
<accession>A0ABR2J6C8</accession>
<dbReference type="InterPro" id="IPR052337">
    <property type="entry name" value="SAT4-like"/>
</dbReference>
<evidence type="ECO:0000313" key="9">
    <source>
        <dbReference type="EMBL" id="KAK8872977.1"/>
    </source>
</evidence>
<keyword evidence="3 7" id="KW-1133">Transmembrane helix</keyword>
<proteinExistence type="inferred from homology"/>
<keyword evidence="10" id="KW-1185">Reference proteome</keyword>
<evidence type="ECO:0000256" key="7">
    <source>
        <dbReference type="SAM" id="Phobius"/>
    </source>
</evidence>
<sequence length="413" mass="46220">MATSDTFTYSFSNFDEPEPLANKKATILAVVIAFMCFSWTCVSTRLWVRFKIIRDPGWDDLCVVMYLLTTTAGSISLLVGTKYGLGQHFLTLSHDDMITWSKTFYVANAAYCTSTAFIKLALLLQYLRVYPRGSLMHRACLATLLLTALWGVVYSFISWFPCFPVNHVWELKPDAKCYGYGSSRPSEFSATYESHTAINMILDVIVLIIPMPLLFKEGTGFAQRLRITALLCMGTIVIALAIWRLQTILEHKAATVPTRDPTWYGPITMLLAVLEVDAAAVCASVPIFWPVLSNKLGGIFVTQEIEIRRETRFFQMDDEESGGGGAVMMTQGHDGISHSRQQSHSRQLSHSRTGSEVELKRHESDSKQPPSYQGSYSMKSMDPLALPPLEEPTLNAHEATIKTTGKKSGWKWL</sequence>
<reference evidence="9 10" key="1">
    <citation type="journal article" date="2024" name="IMA Fungus">
        <title>Apiospora arundinis, a panoply of carbohydrate-active enzymes and secondary metabolites.</title>
        <authorList>
            <person name="Sorensen T."/>
            <person name="Petersen C."/>
            <person name="Muurmann A.T."/>
            <person name="Christiansen J.V."/>
            <person name="Brundto M.L."/>
            <person name="Overgaard C.K."/>
            <person name="Boysen A.T."/>
            <person name="Wollenberg R.D."/>
            <person name="Larsen T.O."/>
            <person name="Sorensen J.L."/>
            <person name="Nielsen K.L."/>
            <person name="Sondergaard T.E."/>
        </authorList>
    </citation>
    <scope>NUCLEOTIDE SEQUENCE [LARGE SCALE GENOMIC DNA]</scope>
    <source>
        <strain evidence="9 10">AAU 773</strain>
    </source>
</reference>
<evidence type="ECO:0000256" key="4">
    <source>
        <dbReference type="ARBA" id="ARBA00023136"/>
    </source>
</evidence>
<dbReference type="InterPro" id="IPR049326">
    <property type="entry name" value="Rhodopsin_dom_fungi"/>
</dbReference>
<feature type="transmembrane region" description="Helical" evidence="7">
    <location>
        <begin position="139"/>
        <end position="160"/>
    </location>
</feature>
<keyword evidence="4 7" id="KW-0472">Membrane</keyword>
<dbReference type="Proteomes" id="UP001390339">
    <property type="component" value="Unassembled WGS sequence"/>
</dbReference>